<reference evidence="2" key="1">
    <citation type="journal article" date="2023" name="Mol. Phylogenet. Evol.">
        <title>Genome-scale phylogeny and comparative genomics of the fungal order Sordariales.</title>
        <authorList>
            <person name="Hensen N."/>
            <person name="Bonometti L."/>
            <person name="Westerberg I."/>
            <person name="Brannstrom I.O."/>
            <person name="Guillou S."/>
            <person name="Cros-Aarteil S."/>
            <person name="Calhoun S."/>
            <person name="Haridas S."/>
            <person name="Kuo A."/>
            <person name="Mondo S."/>
            <person name="Pangilinan J."/>
            <person name="Riley R."/>
            <person name="LaButti K."/>
            <person name="Andreopoulos B."/>
            <person name="Lipzen A."/>
            <person name="Chen C."/>
            <person name="Yan M."/>
            <person name="Daum C."/>
            <person name="Ng V."/>
            <person name="Clum A."/>
            <person name="Steindorff A."/>
            <person name="Ohm R.A."/>
            <person name="Martin F."/>
            <person name="Silar P."/>
            <person name="Natvig D.O."/>
            <person name="Lalanne C."/>
            <person name="Gautier V."/>
            <person name="Ament-Velasquez S.L."/>
            <person name="Kruys A."/>
            <person name="Hutchinson M.I."/>
            <person name="Powell A.J."/>
            <person name="Barry K."/>
            <person name="Miller A.N."/>
            <person name="Grigoriev I.V."/>
            <person name="Debuchy R."/>
            <person name="Gladieux P."/>
            <person name="Hiltunen Thoren M."/>
            <person name="Johannesson H."/>
        </authorList>
    </citation>
    <scope>NUCLEOTIDE SEQUENCE</scope>
    <source>
        <strain evidence="2">CBS 118394</strain>
    </source>
</reference>
<keyword evidence="3" id="KW-1185">Reference proteome</keyword>
<dbReference type="Proteomes" id="UP001283341">
    <property type="component" value="Unassembled WGS sequence"/>
</dbReference>
<feature type="chain" id="PRO_5041940054" evidence="1">
    <location>
        <begin position="19"/>
        <end position="194"/>
    </location>
</feature>
<comment type="caution">
    <text evidence="2">The sequence shown here is derived from an EMBL/GenBank/DDBJ whole genome shotgun (WGS) entry which is preliminary data.</text>
</comment>
<name>A0AAE0M7R0_9PEZI</name>
<feature type="signal peptide" evidence="1">
    <location>
        <begin position="1"/>
        <end position="18"/>
    </location>
</feature>
<dbReference type="AlphaFoldDB" id="A0AAE0M7R0"/>
<protein>
    <submittedName>
        <fullName evidence="2">Uncharacterized protein</fullName>
    </submittedName>
</protein>
<gene>
    <name evidence="2" type="ORF">B0H66DRAFT_619375</name>
</gene>
<dbReference type="EMBL" id="JAUEDM010000003">
    <property type="protein sequence ID" value="KAK3322025.1"/>
    <property type="molecule type" value="Genomic_DNA"/>
</dbReference>
<organism evidence="2 3">
    <name type="scientific">Apodospora peruviana</name>
    <dbReference type="NCBI Taxonomy" id="516989"/>
    <lineage>
        <taxon>Eukaryota</taxon>
        <taxon>Fungi</taxon>
        <taxon>Dikarya</taxon>
        <taxon>Ascomycota</taxon>
        <taxon>Pezizomycotina</taxon>
        <taxon>Sordariomycetes</taxon>
        <taxon>Sordariomycetidae</taxon>
        <taxon>Sordariales</taxon>
        <taxon>Lasiosphaeriaceae</taxon>
        <taxon>Apodospora</taxon>
    </lineage>
</organism>
<evidence type="ECO:0000256" key="1">
    <source>
        <dbReference type="SAM" id="SignalP"/>
    </source>
</evidence>
<proteinExistence type="predicted"/>
<keyword evidence="1" id="KW-0732">Signal</keyword>
<evidence type="ECO:0000313" key="3">
    <source>
        <dbReference type="Proteomes" id="UP001283341"/>
    </source>
</evidence>
<accession>A0AAE0M7R0</accession>
<reference evidence="2" key="2">
    <citation type="submission" date="2023-06" db="EMBL/GenBank/DDBJ databases">
        <authorList>
            <consortium name="Lawrence Berkeley National Laboratory"/>
            <person name="Haridas S."/>
            <person name="Hensen N."/>
            <person name="Bonometti L."/>
            <person name="Westerberg I."/>
            <person name="Brannstrom I.O."/>
            <person name="Guillou S."/>
            <person name="Cros-Aarteil S."/>
            <person name="Calhoun S."/>
            <person name="Kuo A."/>
            <person name="Mondo S."/>
            <person name="Pangilinan J."/>
            <person name="Riley R."/>
            <person name="Labutti K."/>
            <person name="Andreopoulos B."/>
            <person name="Lipzen A."/>
            <person name="Chen C."/>
            <person name="Yanf M."/>
            <person name="Daum C."/>
            <person name="Ng V."/>
            <person name="Clum A."/>
            <person name="Steindorff A."/>
            <person name="Ohm R."/>
            <person name="Martin F."/>
            <person name="Silar P."/>
            <person name="Natvig D."/>
            <person name="Lalanne C."/>
            <person name="Gautier V."/>
            <person name="Ament-Velasquez S.L."/>
            <person name="Kruys A."/>
            <person name="Hutchinson M.I."/>
            <person name="Powell A.J."/>
            <person name="Barry K."/>
            <person name="Miller A.N."/>
            <person name="Grigoriev I.V."/>
            <person name="Debuchy R."/>
            <person name="Gladieux P."/>
            <person name="Thoren M.H."/>
            <person name="Johannesson H."/>
        </authorList>
    </citation>
    <scope>NUCLEOTIDE SEQUENCE</scope>
    <source>
        <strain evidence="2">CBS 118394</strain>
    </source>
</reference>
<evidence type="ECO:0000313" key="2">
    <source>
        <dbReference type="EMBL" id="KAK3322025.1"/>
    </source>
</evidence>
<sequence>MAVALLLTLLLLPHHGLSLAISTTDGNTADAIDTLQHLSQQVEADRDPGRLGIFGLPIPNPLSSLLQPQSTLSNAVPFLPTPPTVIAQSTADEGALGGLVSILNTILNQPTAVHQTTADGGAVGGLLSILNTILNEPTGIVGGTLPTLTLGSDQPTDLVPLAPLVPSTPELTGFIRSFAISESGDTATFVLTTA</sequence>